<proteinExistence type="inferred from homology"/>
<dbReference type="Pfam" id="PF08402">
    <property type="entry name" value="TOBE_2"/>
    <property type="match status" value="1"/>
</dbReference>
<comment type="similarity">
    <text evidence="2">Belongs to the ABC transporter superfamily.</text>
</comment>
<dbReference type="InterPro" id="IPR008995">
    <property type="entry name" value="Mo/tungstate-bd_C_term_dom"/>
</dbReference>
<dbReference type="GO" id="GO:0005524">
    <property type="term" value="F:ATP binding"/>
    <property type="evidence" value="ECO:0007669"/>
    <property type="project" value="UniProtKB-KW"/>
</dbReference>
<dbReference type="InterPro" id="IPR013611">
    <property type="entry name" value="Transp-assoc_OB_typ2"/>
</dbReference>
<evidence type="ECO:0000256" key="9">
    <source>
        <dbReference type="ARBA" id="ARBA00055162"/>
    </source>
</evidence>
<name>C4WQD1_9HYPH</name>
<reference evidence="11 12" key="1">
    <citation type="submission" date="2009-05" db="EMBL/GenBank/DDBJ databases">
        <authorList>
            <person name="Setubal J.C."/>
            <person name="Boyle S."/>
            <person name="Crasta O.R."/>
            <person name="Gillespie J.J."/>
            <person name="Kenyon R.W."/>
            <person name="Lu J."/>
            <person name="Mane S."/>
            <person name="Nagrani S."/>
            <person name="Shallom J.M."/>
            <person name="Shallom S."/>
            <person name="Shukla M."/>
            <person name="Snyder E.E."/>
            <person name="Sobral B.W."/>
            <person name="Wattam A.R."/>
            <person name="Will R."/>
            <person name="Williams K."/>
            <person name="Yoo H."/>
            <person name="Munk C."/>
            <person name="Tapia R."/>
            <person name="Green L."/>
            <person name="Rogers Y."/>
            <person name="Detter J.C."/>
            <person name="Bruce D."/>
            <person name="Brettin T.S."/>
            <person name="Tsolis R."/>
        </authorList>
    </citation>
    <scope>NUCLEOTIDE SEQUENCE [LARGE SCALE GENOMIC DNA]</scope>
    <source>
        <strain evidence="11 12">LMG 3301</strain>
    </source>
</reference>
<gene>
    <name evidence="11" type="ORF">OINT_2001702</name>
</gene>
<dbReference type="PANTHER" id="PTHR43875">
    <property type="entry name" value="MALTODEXTRIN IMPORT ATP-BINDING PROTEIN MSMX"/>
    <property type="match status" value="1"/>
</dbReference>
<dbReference type="InterPro" id="IPR047641">
    <property type="entry name" value="ABC_transpr_MalK/UgpC-like"/>
</dbReference>
<dbReference type="InterPro" id="IPR017871">
    <property type="entry name" value="ABC_transporter-like_CS"/>
</dbReference>
<keyword evidence="8" id="KW-0472">Membrane</keyword>
<keyword evidence="7" id="KW-1278">Translocase</keyword>
<evidence type="ECO:0000313" key="12">
    <source>
        <dbReference type="Proteomes" id="UP000004386"/>
    </source>
</evidence>
<comment type="caution">
    <text evidence="11">The sequence shown here is derived from an EMBL/GenBank/DDBJ whole genome shotgun (WGS) entry which is preliminary data.</text>
</comment>
<dbReference type="InterPro" id="IPR027417">
    <property type="entry name" value="P-loop_NTPase"/>
</dbReference>
<evidence type="ECO:0000313" key="11">
    <source>
        <dbReference type="EMBL" id="EEQ94472.1"/>
    </source>
</evidence>
<dbReference type="Gene3D" id="2.40.50.100">
    <property type="match status" value="1"/>
</dbReference>
<dbReference type="FunFam" id="3.40.50.300:FF:000042">
    <property type="entry name" value="Maltose/maltodextrin ABC transporter, ATP-binding protein"/>
    <property type="match status" value="1"/>
</dbReference>
<dbReference type="PANTHER" id="PTHR43875:SF15">
    <property type="entry name" value="TREHALOSE IMPORT ATP-BINDING PROTEIN SUGC"/>
    <property type="match status" value="1"/>
</dbReference>
<dbReference type="SUPFAM" id="SSF50331">
    <property type="entry name" value="MOP-like"/>
    <property type="match status" value="1"/>
</dbReference>
<keyword evidence="4" id="KW-1003">Cell membrane</keyword>
<dbReference type="GO" id="GO:0016887">
    <property type="term" value="F:ATP hydrolysis activity"/>
    <property type="evidence" value="ECO:0007669"/>
    <property type="project" value="InterPro"/>
</dbReference>
<dbReference type="GO" id="GO:0055052">
    <property type="term" value="C:ATP-binding cassette (ABC) transporter complex, substrate-binding subunit-containing"/>
    <property type="evidence" value="ECO:0007669"/>
    <property type="project" value="TreeGrafter"/>
</dbReference>
<organism evidence="11 12">
    <name type="scientific">Brucella intermedia LMG 3301</name>
    <dbReference type="NCBI Taxonomy" id="641118"/>
    <lineage>
        <taxon>Bacteria</taxon>
        <taxon>Pseudomonadati</taxon>
        <taxon>Pseudomonadota</taxon>
        <taxon>Alphaproteobacteria</taxon>
        <taxon>Hyphomicrobiales</taxon>
        <taxon>Brucellaceae</taxon>
        <taxon>Brucella/Ochrobactrum group</taxon>
        <taxon>Brucella</taxon>
    </lineage>
</organism>
<dbReference type="GO" id="GO:0140359">
    <property type="term" value="F:ABC-type transporter activity"/>
    <property type="evidence" value="ECO:0007669"/>
    <property type="project" value="UniProtKB-ARBA"/>
</dbReference>
<keyword evidence="3" id="KW-0813">Transport</keyword>
<dbReference type="PROSITE" id="PS00211">
    <property type="entry name" value="ABC_TRANSPORTER_1"/>
    <property type="match status" value="1"/>
</dbReference>
<accession>C4WQD1</accession>
<dbReference type="AlphaFoldDB" id="C4WQD1"/>
<evidence type="ECO:0000256" key="4">
    <source>
        <dbReference type="ARBA" id="ARBA00022475"/>
    </source>
</evidence>
<evidence type="ECO:0000256" key="3">
    <source>
        <dbReference type="ARBA" id="ARBA00022448"/>
    </source>
</evidence>
<protein>
    <submittedName>
        <fullName evidence="11">ATP-binding transport protein smoK</fullName>
    </submittedName>
</protein>
<evidence type="ECO:0000256" key="1">
    <source>
        <dbReference type="ARBA" id="ARBA00004417"/>
    </source>
</evidence>
<keyword evidence="6 11" id="KW-0067">ATP-binding</keyword>
<dbReference type="InterPro" id="IPR003593">
    <property type="entry name" value="AAA+_ATPase"/>
</dbReference>
<dbReference type="EMBL" id="ACQA01000002">
    <property type="protein sequence ID" value="EEQ94472.1"/>
    <property type="molecule type" value="Genomic_DNA"/>
</dbReference>
<comment type="subcellular location">
    <subcellularLocation>
        <location evidence="1">Cell inner membrane</location>
        <topology evidence="1">Peripheral membrane protein</topology>
    </subcellularLocation>
</comment>
<dbReference type="SMART" id="SM00382">
    <property type="entry name" value="AAA"/>
    <property type="match status" value="1"/>
</dbReference>
<dbReference type="SUPFAM" id="SSF52540">
    <property type="entry name" value="P-loop containing nucleoside triphosphate hydrolases"/>
    <property type="match status" value="1"/>
</dbReference>
<feature type="domain" description="ABC transporter" evidence="10">
    <location>
        <begin position="51"/>
        <end position="281"/>
    </location>
</feature>
<dbReference type="Gene3D" id="2.40.50.140">
    <property type="entry name" value="Nucleic acid-binding proteins"/>
    <property type="match status" value="1"/>
</dbReference>
<comment type="function">
    <text evidence="9">Probably part of an ABC transporter complex. Probably Responsible for energy coupling to the transport system.</text>
</comment>
<dbReference type="InterPro" id="IPR003439">
    <property type="entry name" value="ABC_transporter-like_ATP-bd"/>
</dbReference>
<dbReference type="Pfam" id="PF00005">
    <property type="entry name" value="ABC_tran"/>
    <property type="match status" value="1"/>
</dbReference>
<dbReference type="Gene3D" id="3.40.50.300">
    <property type="entry name" value="P-loop containing nucleotide triphosphate hydrolases"/>
    <property type="match status" value="1"/>
</dbReference>
<evidence type="ECO:0000259" key="10">
    <source>
        <dbReference type="PROSITE" id="PS50893"/>
    </source>
</evidence>
<evidence type="ECO:0000256" key="7">
    <source>
        <dbReference type="ARBA" id="ARBA00022967"/>
    </source>
</evidence>
<evidence type="ECO:0000256" key="5">
    <source>
        <dbReference type="ARBA" id="ARBA00022741"/>
    </source>
</evidence>
<evidence type="ECO:0000256" key="6">
    <source>
        <dbReference type="ARBA" id="ARBA00022840"/>
    </source>
</evidence>
<dbReference type="HOGENOM" id="CLU_000604_1_1_5"/>
<evidence type="ECO:0000256" key="8">
    <source>
        <dbReference type="ARBA" id="ARBA00023136"/>
    </source>
</evidence>
<dbReference type="Proteomes" id="UP000004386">
    <property type="component" value="Unassembled WGS sequence"/>
</dbReference>
<evidence type="ECO:0000256" key="2">
    <source>
        <dbReference type="ARBA" id="ARBA00005417"/>
    </source>
</evidence>
<dbReference type="InterPro" id="IPR012340">
    <property type="entry name" value="NA-bd_OB-fold"/>
</dbReference>
<dbReference type="PROSITE" id="PS50893">
    <property type="entry name" value="ABC_TRANSPORTER_2"/>
    <property type="match status" value="1"/>
</dbReference>
<sequence length="402" mass="43864">MTVNKKFNNFLRMETGSLGLSQSVASRELSLRRCGVKGRYKHWEGTRMSGIEIVNLNKKWTTFHAVNDVNFTVEPGTLTVLLGPSGCGKSTSLRLIAGLDSVTSGQIIIGGKDVTNAPPAKRGLAMVFQSYALFPHLTVAENIIFGLRVRKVSAGERDQRLKRAADILGLSHLLDRRPSQLSGGQQQRVALGRAIVAEASVCLMDEPLSNLDAQLRHDMRKEIRNLQQQLGMTMVYVTHDQIEAMSLADQVILMKGGKIEQKAKPSELYLEPATTFVARFIGTPPMNIIRMADYDGKAAISGAPNGPAILSDPARGLVLGLRPEEIRVAEEGRVKASIEAIEYHGADSILECRVGDQSLQVRVEGIRRLNRGDTVGLTWAPSAVHVFDEAGGHRVERTALAV</sequence>
<keyword evidence="5" id="KW-0547">Nucleotide-binding</keyword>